<dbReference type="Proteomes" id="UP000520767">
    <property type="component" value="Unassembled WGS sequence"/>
</dbReference>
<organism evidence="6 7">
    <name type="scientific">Actinophytocola algeriensis</name>
    <dbReference type="NCBI Taxonomy" id="1768010"/>
    <lineage>
        <taxon>Bacteria</taxon>
        <taxon>Bacillati</taxon>
        <taxon>Actinomycetota</taxon>
        <taxon>Actinomycetes</taxon>
        <taxon>Pseudonocardiales</taxon>
        <taxon>Pseudonocardiaceae</taxon>
    </lineage>
</organism>
<keyword evidence="2 4" id="KW-0238">DNA-binding</keyword>
<dbReference type="Gene3D" id="1.10.10.60">
    <property type="entry name" value="Homeodomain-like"/>
    <property type="match status" value="1"/>
</dbReference>
<dbReference type="PROSITE" id="PS01081">
    <property type="entry name" value="HTH_TETR_1"/>
    <property type="match status" value="1"/>
</dbReference>
<dbReference type="SUPFAM" id="SSF46689">
    <property type="entry name" value="Homeodomain-like"/>
    <property type="match status" value="1"/>
</dbReference>
<accession>A0A7W7QDT4</accession>
<dbReference type="Pfam" id="PF00440">
    <property type="entry name" value="TetR_N"/>
    <property type="match status" value="1"/>
</dbReference>
<dbReference type="PRINTS" id="PR00455">
    <property type="entry name" value="HTHTETR"/>
</dbReference>
<evidence type="ECO:0000256" key="3">
    <source>
        <dbReference type="ARBA" id="ARBA00023163"/>
    </source>
</evidence>
<name>A0A7W7QDT4_9PSEU</name>
<dbReference type="PANTHER" id="PTHR47506">
    <property type="entry name" value="TRANSCRIPTIONAL REGULATORY PROTEIN"/>
    <property type="match status" value="1"/>
</dbReference>
<dbReference type="EMBL" id="JACHJQ010000009">
    <property type="protein sequence ID" value="MBB4911449.1"/>
    <property type="molecule type" value="Genomic_DNA"/>
</dbReference>
<sequence>MKGRPRSFELGDVLDKAMTVFWRHGYEGASLGRLQSATGLTPPSIYNAFGSKEGLYEACLDHYRAGPGARPATELTEPASKDGIRGFLLAAAHEFTRDGRPRGCMISTAGLNLSPDLASIGDATATRRAATMSLIEDYLRRAGAADPPTLARFFGAVIQGMSVQARDGATEEELTAVADVAITAWC</sequence>
<dbReference type="PANTHER" id="PTHR47506:SF1">
    <property type="entry name" value="HTH-TYPE TRANSCRIPTIONAL REGULATOR YJDC"/>
    <property type="match status" value="1"/>
</dbReference>
<evidence type="ECO:0000259" key="5">
    <source>
        <dbReference type="PROSITE" id="PS50977"/>
    </source>
</evidence>
<evidence type="ECO:0000256" key="2">
    <source>
        <dbReference type="ARBA" id="ARBA00023125"/>
    </source>
</evidence>
<comment type="caution">
    <text evidence="6">The sequence shown here is derived from an EMBL/GenBank/DDBJ whole genome shotgun (WGS) entry which is preliminary data.</text>
</comment>
<evidence type="ECO:0000313" key="6">
    <source>
        <dbReference type="EMBL" id="MBB4911449.1"/>
    </source>
</evidence>
<dbReference type="GO" id="GO:0003677">
    <property type="term" value="F:DNA binding"/>
    <property type="evidence" value="ECO:0007669"/>
    <property type="project" value="UniProtKB-UniRule"/>
</dbReference>
<dbReference type="PROSITE" id="PS50977">
    <property type="entry name" value="HTH_TETR_2"/>
    <property type="match status" value="1"/>
</dbReference>
<reference evidence="6 7" key="1">
    <citation type="submission" date="2020-08" db="EMBL/GenBank/DDBJ databases">
        <title>Genomic Encyclopedia of Type Strains, Phase III (KMG-III): the genomes of soil and plant-associated and newly described type strains.</title>
        <authorList>
            <person name="Whitman W."/>
        </authorList>
    </citation>
    <scope>NUCLEOTIDE SEQUENCE [LARGE SCALE GENOMIC DNA]</scope>
    <source>
        <strain evidence="6 7">CECT 8960</strain>
    </source>
</reference>
<evidence type="ECO:0000256" key="4">
    <source>
        <dbReference type="PROSITE-ProRule" id="PRU00335"/>
    </source>
</evidence>
<dbReference type="InterPro" id="IPR009057">
    <property type="entry name" value="Homeodomain-like_sf"/>
</dbReference>
<protein>
    <submittedName>
        <fullName evidence="6">AcrR family transcriptional regulator</fullName>
    </submittedName>
</protein>
<keyword evidence="3" id="KW-0804">Transcription</keyword>
<evidence type="ECO:0000313" key="7">
    <source>
        <dbReference type="Proteomes" id="UP000520767"/>
    </source>
</evidence>
<dbReference type="AlphaFoldDB" id="A0A7W7QDT4"/>
<proteinExistence type="predicted"/>
<dbReference type="RefSeq" id="WP_184815438.1">
    <property type="nucleotide sequence ID" value="NZ_JACHJQ010000009.1"/>
</dbReference>
<feature type="DNA-binding region" description="H-T-H motif" evidence="4">
    <location>
        <begin position="30"/>
        <end position="49"/>
    </location>
</feature>
<keyword evidence="1" id="KW-0805">Transcription regulation</keyword>
<dbReference type="Gene3D" id="1.10.357.10">
    <property type="entry name" value="Tetracycline Repressor, domain 2"/>
    <property type="match status" value="1"/>
</dbReference>
<dbReference type="SUPFAM" id="SSF48498">
    <property type="entry name" value="Tetracyclin repressor-like, C-terminal domain"/>
    <property type="match status" value="1"/>
</dbReference>
<gene>
    <name evidence="6" type="ORF">FHR82_007709</name>
</gene>
<evidence type="ECO:0000256" key="1">
    <source>
        <dbReference type="ARBA" id="ARBA00023015"/>
    </source>
</evidence>
<dbReference type="InterPro" id="IPR023772">
    <property type="entry name" value="DNA-bd_HTH_TetR-type_CS"/>
</dbReference>
<feature type="domain" description="HTH tetR-type" evidence="5">
    <location>
        <begin position="7"/>
        <end position="67"/>
    </location>
</feature>
<keyword evidence="7" id="KW-1185">Reference proteome</keyword>
<dbReference type="InterPro" id="IPR036271">
    <property type="entry name" value="Tet_transcr_reg_TetR-rel_C_sf"/>
</dbReference>
<dbReference type="InterPro" id="IPR001647">
    <property type="entry name" value="HTH_TetR"/>
</dbReference>